<dbReference type="HOGENOM" id="CLU_095978_3_0_9"/>
<organism evidence="3 4">
    <name type="scientific">Paenibacillus mucilaginosus (strain KNP414)</name>
    <dbReference type="NCBI Taxonomy" id="1036673"/>
    <lineage>
        <taxon>Bacteria</taxon>
        <taxon>Bacillati</taxon>
        <taxon>Bacillota</taxon>
        <taxon>Bacilli</taxon>
        <taxon>Bacillales</taxon>
        <taxon>Paenibacillaceae</taxon>
        <taxon>Paenibacillus</taxon>
    </lineage>
</organism>
<feature type="domain" description="Hemerythrin-like" evidence="2">
    <location>
        <begin position="23"/>
        <end position="159"/>
    </location>
</feature>
<evidence type="ECO:0000256" key="1">
    <source>
        <dbReference type="SAM" id="Coils"/>
    </source>
</evidence>
<evidence type="ECO:0000313" key="3">
    <source>
        <dbReference type="EMBL" id="AEI45696.1"/>
    </source>
</evidence>
<protein>
    <submittedName>
        <fullName evidence="3">Hemerythrin HHE cation binding domain protein</fullName>
    </submittedName>
</protein>
<dbReference type="Gene3D" id="1.20.120.520">
    <property type="entry name" value="nmb1532 protein domain like"/>
    <property type="match status" value="1"/>
</dbReference>
<dbReference type="Proteomes" id="UP000006620">
    <property type="component" value="Chromosome"/>
</dbReference>
<evidence type="ECO:0000313" key="4">
    <source>
        <dbReference type="Proteomes" id="UP000006620"/>
    </source>
</evidence>
<dbReference type="EMBL" id="CP002869">
    <property type="protein sequence ID" value="AEI45696.1"/>
    <property type="molecule type" value="Genomic_DNA"/>
</dbReference>
<sequence length="172" mass="20041">MKTIDTQAVFTTLTHPLYQLTEAIDRLKEEHAMLEEKLVELYAMARTIGLQDETGNWTPALLQLGQTVKAFWMELEAHSKWEEATMFPMITWYFGETLEQFTLMEQEHELAEQYILAFIEPVERLTAPVEQEEAKELASMLVQAYAILRNHFRQEEEIIDALADRSNHFGGF</sequence>
<dbReference type="RefSeq" id="WP_013920837.1">
    <property type="nucleotide sequence ID" value="NC_015690.1"/>
</dbReference>
<feature type="coiled-coil region" evidence="1">
    <location>
        <begin position="17"/>
        <end position="44"/>
    </location>
</feature>
<gene>
    <name evidence="3" type="ordered locus">KNP414_07186</name>
</gene>
<reference evidence="3 4" key="2">
    <citation type="journal article" date="2013" name="Genome Announc.">
        <title>Genome Sequence of Growth-Improving Paenibacillus mucilaginosus Strain KNP414.</title>
        <authorList>
            <person name="Lu J.J."/>
            <person name="Wang J.F."/>
            <person name="Hu X.F."/>
        </authorList>
    </citation>
    <scope>NUCLEOTIDE SEQUENCE [LARGE SCALE GENOMIC DNA]</scope>
    <source>
        <strain evidence="3 4">KNP414</strain>
    </source>
</reference>
<dbReference type="InterPro" id="IPR012312">
    <property type="entry name" value="Hemerythrin-like"/>
</dbReference>
<evidence type="ECO:0000259" key="2">
    <source>
        <dbReference type="Pfam" id="PF01814"/>
    </source>
</evidence>
<accession>F8FN26</accession>
<dbReference type="PATRIC" id="fig|1036673.3.peg.6702"/>
<dbReference type="AlphaFoldDB" id="F8FN26"/>
<proteinExistence type="predicted"/>
<dbReference type="Pfam" id="PF01814">
    <property type="entry name" value="Hemerythrin"/>
    <property type="match status" value="1"/>
</dbReference>
<dbReference type="KEGG" id="pms:KNP414_07186"/>
<reference evidence="4" key="1">
    <citation type="submission" date="2011-06" db="EMBL/GenBank/DDBJ databases">
        <title>Complete genome sequence of Paenibacillus mucilaginosus KNP414.</title>
        <authorList>
            <person name="Wang J."/>
            <person name="Hu S."/>
            <person name="Hu X."/>
            <person name="Zhang B."/>
            <person name="Dong D."/>
            <person name="Zhang S."/>
            <person name="Zhao K."/>
            <person name="Wu D."/>
        </authorList>
    </citation>
    <scope>NUCLEOTIDE SEQUENCE [LARGE SCALE GENOMIC DNA]</scope>
    <source>
        <strain evidence="4">KNP414</strain>
    </source>
</reference>
<keyword evidence="1" id="KW-0175">Coiled coil</keyword>
<name>F8FN26_PAEMK</name>